<dbReference type="InterPro" id="IPR001878">
    <property type="entry name" value="Znf_CCHC"/>
</dbReference>
<reference evidence="4" key="1">
    <citation type="submission" date="2017-09" db="EMBL/GenBank/DDBJ databases">
        <title>Contemporary evolution of a Lepidopteran species, Heliothis virescens, in response to modern agricultural practices.</title>
        <authorList>
            <person name="Fritz M.L."/>
            <person name="Deyonke A.M."/>
            <person name="Papanicolaou A."/>
            <person name="Micinski S."/>
            <person name="Westbrook J."/>
            <person name="Gould F."/>
        </authorList>
    </citation>
    <scope>NUCLEOTIDE SEQUENCE [LARGE SCALE GENOMIC DNA]</scope>
    <source>
        <strain evidence="4">HvINT-</strain>
        <tissue evidence="4">Whole body</tissue>
    </source>
</reference>
<feature type="region of interest" description="Disordered" evidence="2">
    <location>
        <begin position="143"/>
        <end position="163"/>
    </location>
</feature>
<dbReference type="GO" id="GO:0008270">
    <property type="term" value="F:zinc ion binding"/>
    <property type="evidence" value="ECO:0007669"/>
    <property type="project" value="UniProtKB-KW"/>
</dbReference>
<feature type="region of interest" description="Disordered" evidence="2">
    <location>
        <begin position="1"/>
        <end position="28"/>
    </location>
</feature>
<name>A0A2A4JJX7_HELVI</name>
<dbReference type="SUPFAM" id="SSF57756">
    <property type="entry name" value="Retrovirus zinc finger-like domains"/>
    <property type="match status" value="1"/>
</dbReference>
<protein>
    <recommendedName>
        <fullName evidence="3">CCHC-type domain-containing protein</fullName>
    </recommendedName>
</protein>
<sequence>MESDGGCPVPSSEVGSNRVQNEAKQPDFRTAENLLSSMEALLSRVLAAQQTPPRRMDTEVQEPEAKRARIVEKFPGKCHYCGAIGHRIAECRKRRDENGIKSQDTTSSSRAVEKKMTPTCYLCGQPGHVATVCPDKKKGSGAAVKEAESAPEEEDARNDLLSTHDSDTLTACSDTISATSSTITCNSDTVSAHSDPETWEVDNEIEIWDEQDVPQT</sequence>
<dbReference type="GO" id="GO:0003676">
    <property type="term" value="F:nucleic acid binding"/>
    <property type="evidence" value="ECO:0007669"/>
    <property type="project" value="InterPro"/>
</dbReference>
<keyword evidence="1" id="KW-0863">Zinc-finger</keyword>
<dbReference type="AlphaFoldDB" id="A0A2A4JJX7"/>
<organism evidence="4">
    <name type="scientific">Heliothis virescens</name>
    <name type="common">Tobacco budworm moth</name>
    <dbReference type="NCBI Taxonomy" id="7102"/>
    <lineage>
        <taxon>Eukaryota</taxon>
        <taxon>Metazoa</taxon>
        <taxon>Ecdysozoa</taxon>
        <taxon>Arthropoda</taxon>
        <taxon>Hexapoda</taxon>
        <taxon>Insecta</taxon>
        <taxon>Pterygota</taxon>
        <taxon>Neoptera</taxon>
        <taxon>Endopterygota</taxon>
        <taxon>Lepidoptera</taxon>
        <taxon>Glossata</taxon>
        <taxon>Ditrysia</taxon>
        <taxon>Noctuoidea</taxon>
        <taxon>Noctuidae</taxon>
        <taxon>Heliothinae</taxon>
        <taxon>Heliothis</taxon>
    </lineage>
</organism>
<dbReference type="PROSITE" id="PS50158">
    <property type="entry name" value="ZF_CCHC"/>
    <property type="match status" value="1"/>
</dbReference>
<keyword evidence="1" id="KW-0862">Zinc</keyword>
<feature type="domain" description="CCHC-type" evidence="3">
    <location>
        <begin position="120"/>
        <end position="135"/>
    </location>
</feature>
<keyword evidence="1" id="KW-0479">Metal-binding</keyword>
<dbReference type="Pfam" id="PF00098">
    <property type="entry name" value="zf-CCHC"/>
    <property type="match status" value="2"/>
</dbReference>
<proteinExistence type="predicted"/>
<comment type="caution">
    <text evidence="4">The sequence shown here is derived from an EMBL/GenBank/DDBJ whole genome shotgun (WGS) entry which is preliminary data.</text>
</comment>
<feature type="compositionally biased region" description="Polar residues" evidence="2">
    <location>
        <begin position="13"/>
        <end position="23"/>
    </location>
</feature>
<dbReference type="SMART" id="SM00343">
    <property type="entry name" value="ZnF_C2HC"/>
    <property type="match status" value="2"/>
</dbReference>
<evidence type="ECO:0000256" key="1">
    <source>
        <dbReference type="PROSITE-ProRule" id="PRU00047"/>
    </source>
</evidence>
<dbReference type="Gene3D" id="4.10.60.10">
    <property type="entry name" value="Zinc finger, CCHC-type"/>
    <property type="match status" value="1"/>
</dbReference>
<evidence type="ECO:0000256" key="2">
    <source>
        <dbReference type="SAM" id="MobiDB-lite"/>
    </source>
</evidence>
<gene>
    <name evidence="4" type="ORF">B5V51_1378</name>
</gene>
<accession>A0A2A4JJX7</accession>
<evidence type="ECO:0000313" key="4">
    <source>
        <dbReference type="EMBL" id="PCG71894.1"/>
    </source>
</evidence>
<evidence type="ECO:0000259" key="3">
    <source>
        <dbReference type="PROSITE" id="PS50158"/>
    </source>
</evidence>
<dbReference type="InterPro" id="IPR036875">
    <property type="entry name" value="Znf_CCHC_sf"/>
</dbReference>
<dbReference type="EMBL" id="NWSH01001273">
    <property type="protein sequence ID" value="PCG71894.1"/>
    <property type="molecule type" value="Genomic_DNA"/>
</dbReference>